<organism evidence="6 7">
    <name type="scientific">Gonapodya prolifera (strain JEL478)</name>
    <name type="common">Monoblepharis prolifera</name>
    <dbReference type="NCBI Taxonomy" id="1344416"/>
    <lineage>
        <taxon>Eukaryota</taxon>
        <taxon>Fungi</taxon>
        <taxon>Fungi incertae sedis</taxon>
        <taxon>Chytridiomycota</taxon>
        <taxon>Chytridiomycota incertae sedis</taxon>
        <taxon>Monoblepharidomycetes</taxon>
        <taxon>Monoblepharidales</taxon>
        <taxon>Gonapodyaceae</taxon>
        <taxon>Gonapodya</taxon>
    </lineage>
</organism>
<evidence type="ECO:0000313" key="6">
    <source>
        <dbReference type="EMBL" id="KXS14173.1"/>
    </source>
</evidence>
<evidence type="ECO:0000259" key="5">
    <source>
        <dbReference type="Pfam" id="PF13087"/>
    </source>
</evidence>
<keyword evidence="2" id="KW-0378">Hydrolase</keyword>
<dbReference type="STRING" id="1344416.A0A139ACN2"/>
<keyword evidence="4" id="KW-0067">ATP-binding</keyword>
<dbReference type="GO" id="GO:0016787">
    <property type="term" value="F:hydrolase activity"/>
    <property type="evidence" value="ECO:0007669"/>
    <property type="project" value="UniProtKB-KW"/>
</dbReference>
<dbReference type="Proteomes" id="UP000070544">
    <property type="component" value="Unassembled WGS sequence"/>
</dbReference>
<evidence type="ECO:0000256" key="4">
    <source>
        <dbReference type="ARBA" id="ARBA00022840"/>
    </source>
</evidence>
<dbReference type="SUPFAM" id="SSF52540">
    <property type="entry name" value="P-loop containing nucleoside triphosphate hydrolases"/>
    <property type="match status" value="1"/>
</dbReference>
<sequence length="250" mass="28303">MHLSNLSRFRHLPCHEKTLKESPQHCAVARLDRIFEKPVKSLVTVRVTWSQSVEPATLPCESHVTEEAVLVSSFVRGLRADFPKERIFVVTPHRIQRAAIKEMLSGDMDDMMRIDTVERMQGDEADIVVVCHGFTTYAGHSGYSSVSDGELEFIFQRNRLNVALFRDKSLCIFVVADELFRRGPPFSVIASSERSDAWMFMSAFVDRSRELEWTAGHSSTGDSDSDGGYNSQEYSNNSTLDWAFAELVLE</sequence>
<dbReference type="InterPro" id="IPR027417">
    <property type="entry name" value="P-loop_NTPase"/>
</dbReference>
<name>A0A139ACN2_GONPJ</name>
<evidence type="ECO:0000256" key="3">
    <source>
        <dbReference type="ARBA" id="ARBA00022806"/>
    </source>
</evidence>
<dbReference type="EMBL" id="KQ965771">
    <property type="protein sequence ID" value="KXS14173.1"/>
    <property type="molecule type" value="Genomic_DNA"/>
</dbReference>
<dbReference type="Pfam" id="PF13087">
    <property type="entry name" value="AAA_12"/>
    <property type="match status" value="1"/>
</dbReference>
<dbReference type="GO" id="GO:0005524">
    <property type="term" value="F:ATP binding"/>
    <property type="evidence" value="ECO:0007669"/>
    <property type="project" value="UniProtKB-KW"/>
</dbReference>
<evidence type="ECO:0000256" key="1">
    <source>
        <dbReference type="ARBA" id="ARBA00022741"/>
    </source>
</evidence>
<reference evidence="6 7" key="1">
    <citation type="journal article" date="2015" name="Genome Biol. Evol.">
        <title>Phylogenomic analyses indicate that early fungi evolved digesting cell walls of algal ancestors of land plants.</title>
        <authorList>
            <person name="Chang Y."/>
            <person name="Wang S."/>
            <person name="Sekimoto S."/>
            <person name="Aerts A.L."/>
            <person name="Choi C."/>
            <person name="Clum A."/>
            <person name="LaButti K.M."/>
            <person name="Lindquist E.A."/>
            <person name="Yee Ngan C."/>
            <person name="Ohm R.A."/>
            <person name="Salamov A.A."/>
            <person name="Grigoriev I.V."/>
            <person name="Spatafora J.W."/>
            <person name="Berbee M.L."/>
        </authorList>
    </citation>
    <scope>NUCLEOTIDE SEQUENCE [LARGE SCALE GENOMIC DNA]</scope>
    <source>
        <strain evidence="6 7">JEL478</strain>
    </source>
</reference>
<keyword evidence="3" id="KW-0347">Helicase</keyword>
<dbReference type="InterPro" id="IPR041679">
    <property type="entry name" value="DNA2/NAM7-like_C"/>
</dbReference>
<proteinExistence type="predicted"/>
<dbReference type="InterPro" id="IPR050534">
    <property type="entry name" value="Coronavir_polyprotein_1ab"/>
</dbReference>
<feature type="domain" description="DNA2/NAM7 helicase-like C-terminal" evidence="5">
    <location>
        <begin position="32"/>
        <end position="174"/>
    </location>
</feature>
<dbReference type="GO" id="GO:0043139">
    <property type="term" value="F:5'-3' DNA helicase activity"/>
    <property type="evidence" value="ECO:0007669"/>
    <property type="project" value="TreeGrafter"/>
</dbReference>
<protein>
    <recommendedName>
        <fullName evidence="5">DNA2/NAM7 helicase-like C-terminal domain-containing protein</fullName>
    </recommendedName>
</protein>
<dbReference type="PANTHER" id="PTHR43788">
    <property type="entry name" value="DNA2/NAM7 HELICASE FAMILY MEMBER"/>
    <property type="match status" value="1"/>
</dbReference>
<accession>A0A139ACN2</accession>
<keyword evidence="7" id="KW-1185">Reference proteome</keyword>
<dbReference type="Gene3D" id="3.40.50.300">
    <property type="entry name" value="P-loop containing nucleotide triphosphate hydrolases"/>
    <property type="match status" value="1"/>
</dbReference>
<dbReference type="PANTHER" id="PTHR43788:SF8">
    <property type="entry name" value="DNA-BINDING PROTEIN SMUBP-2"/>
    <property type="match status" value="1"/>
</dbReference>
<dbReference type="OrthoDB" id="6513042at2759"/>
<evidence type="ECO:0000313" key="7">
    <source>
        <dbReference type="Proteomes" id="UP000070544"/>
    </source>
</evidence>
<dbReference type="AlphaFoldDB" id="A0A139ACN2"/>
<evidence type="ECO:0000256" key="2">
    <source>
        <dbReference type="ARBA" id="ARBA00022801"/>
    </source>
</evidence>
<keyword evidence="1" id="KW-0547">Nucleotide-binding</keyword>
<gene>
    <name evidence="6" type="ORF">M427DRAFT_57932</name>
</gene>